<dbReference type="AlphaFoldDB" id="A0A3B0SJZ4"/>
<feature type="region of interest" description="Disordered" evidence="1">
    <location>
        <begin position="33"/>
        <end position="54"/>
    </location>
</feature>
<accession>A0A3B0SJZ4</accession>
<reference evidence="2" key="1">
    <citation type="submission" date="2018-06" db="EMBL/GenBank/DDBJ databases">
        <authorList>
            <person name="Zhirakovskaya E."/>
        </authorList>
    </citation>
    <scope>NUCLEOTIDE SEQUENCE</scope>
</reference>
<evidence type="ECO:0000256" key="1">
    <source>
        <dbReference type="SAM" id="MobiDB-lite"/>
    </source>
</evidence>
<evidence type="ECO:0000313" key="2">
    <source>
        <dbReference type="EMBL" id="VAW04720.1"/>
    </source>
</evidence>
<name>A0A3B0SJZ4_9ZZZZ</name>
<organism evidence="2">
    <name type="scientific">hydrothermal vent metagenome</name>
    <dbReference type="NCBI Taxonomy" id="652676"/>
    <lineage>
        <taxon>unclassified sequences</taxon>
        <taxon>metagenomes</taxon>
        <taxon>ecological metagenomes</taxon>
    </lineage>
</organism>
<feature type="compositionally biased region" description="Basic and acidic residues" evidence="1">
    <location>
        <begin position="33"/>
        <end position="43"/>
    </location>
</feature>
<sequence length="54" mass="6404">DQIMEKLDNALFNKRNFINCEVYTGPDRRRRIRDFMGDKDRRKGNISKTGGNNE</sequence>
<feature type="non-terminal residue" evidence="2">
    <location>
        <position position="1"/>
    </location>
</feature>
<gene>
    <name evidence="2" type="ORF">MNBD_ALPHA01-578</name>
</gene>
<protein>
    <submittedName>
        <fullName evidence="2">Uncharacterized protein</fullName>
    </submittedName>
</protein>
<proteinExistence type="predicted"/>
<dbReference type="EMBL" id="UOEJ01000196">
    <property type="protein sequence ID" value="VAW04720.1"/>
    <property type="molecule type" value="Genomic_DNA"/>
</dbReference>